<evidence type="ECO:0000313" key="10">
    <source>
        <dbReference type="EMBL" id="RKP05076.1"/>
    </source>
</evidence>
<evidence type="ECO:0000256" key="5">
    <source>
        <dbReference type="ARBA" id="ARBA00022989"/>
    </source>
</evidence>
<keyword evidence="2" id="KW-0328">Glycosyltransferase</keyword>
<keyword evidence="11" id="KW-1185">Reference proteome</keyword>
<dbReference type="STRING" id="78915.A0A4P9XHI7"/>
<dbReference type="Proteomes" id="UP000271241">
    <property type="component" value="Unassembled WGS sequence"/>
</dbReference>
<evidence type="ECO:0000256" key="3">
    <source>
        <dbReference type="ARBA" id="ARBA00022679"/>
    </source>
</evidence>
<evidence type="ECO:0000256" key="6">
    <source>
        <dbReference type="ARBA" id="ARBA00023136"/>
    </source>
</evidence>
<dbReference type="OrthoDB" id="529273at2759"/>
<proteinExistence type="predicted"/>
<feature type="chain" id="PRO_5020881230" description="Glycosyltransferase 61 catalytic domain-containing protein" evidence="8">
    <location>
        <begin position="25"/>
        <end position="462"/>
    </location>
</feature>
<reference evidence="11" key="1">
    <citation type="journal article" date="2018" name="Nat. Microbiol.">
        <title>Leveraging single-cell genomics to expand the fungal tree of life.</title>
        <authorList>
            <person name="Ahrendt S.R."/>
            <person name="Quandt C.A."/>
            <person name="Ciobanu D."/>
            <person name="Clum A."/>
            <person name="Salamov A."/>
            <person name="Andreopoulos B."/>
            <person name="Cheng J.F."/>
            <person name="Woyke T."/>
            <person name="Pelin A."/>
            <person name="Henrissat B."/>
            <person name="Reynolds N.K."/>
            <person name="Benny G.L."/>
            <person name="Smith M.E."/>
            <person name="James T.Y."/>
            <person name="Grigoriev I.V."/>
        </authorList>
    </citation>
    <scope>NUCLEOTIDE SEQUENCE [LARGE SCALE GENOMIC DNA]</scope>
    <source>
        <strain evidence="11">RSA 1356</strain>
    </source>
</reference>
<comment type="subcellular location">
    <subcellularLocation>
        <location evidence="1">Membrane</location>
        <topology evidence="1">Single-pass membrane protein</topology>
    </subcellularLocation>
</comment>
<accession>A0A4P9XHI7</accession>
<dbReference type="GO" id="GO:0016757">
    <property type="term" value="F:glycosyltransferase activity"/>
    <property type="evidence" value="ECO:0007669"/>
    <property type="project" value="UniProtKB-KW"/>
</dbReference>
<evidence type="ECO:0000256" key="7">
    <source>
        <dbReference type="ARBA" id="ARBA00023180"/>
    </source>
</evidence>
<evidence type="ECO:0000313" key="11">
    <source>
        <dbReference type="Proteomes" id="UP000271241"/>
    </source>
</evidence>
<keyword evidence="6" id="KW-0472">Membrane</keyword>
<gene>
    <name evidence="10" type="ORF">THASP1DRAFT_26374</name>
</gene>
<dbReference type="AlphaFoldDB" id="A0A4P9XHI7"/>
<organism evidence="10 11">
    <name type="scientific">Thamnocephalis sphaerospora</name>
    <dbReference type="NCBI Taxonomy" id="78915"/>
    <lineage>
        <taxon>Eukaryota</taxon>
        <taxon>Fungi</taxon>
        <taxon>Fungi incertae sedis</taxon>
        <taxon>Zoopagomycota</taxon>
        <taxon>Zoopagomycotina</taxon>
        <taxon>Zoopagomycetes</taxon>
        <taxon>Zoopagales</taxon>
        <taxon>Sigmoideomycetaceae</taxon>
        <taxon>Thamnocephalis</taxon>
    </lineage>
</organism>
<protein>
    <recommendedName>
        <fullName evidence="9">Glycosyltransferase 61 catalytic domain-containing protein</fullName>
    </recommendedName>
</protein>
<dbReference type="InterPro" id="IPR049625">
    <property type="entry name" value="Glyco_transf_61_cat"/>
</dbReference>
<dbReference type="Pfam" id="PF04577">
    <property type="entry name" value="Glyco_transf_61"/>
    <property type="match status" value="1"/>
</dbReference>
<dbReference type="PANTHER" id="PTHR20961">
    <property type="entry name" value="GLYCOSYLTRANSFERASE"/>
    <property type="match status" value="1"/>
</dbReference>
<evidence type="ECO:0000256" key="8">
    <source>
        <dbReference type="SAM" id="SignalP"/>
    </source>
</evidence>
<evidence type="ECO:0000256" key="4">
    <source>
        <dbReference type="ARBA" id="ARBA00022692"/>
    </source>
</evidence>
<feature type="domain" description="Glycosyltransferase 61 catalytic" evidence="9">
    <location>
        <begin position="166"/>
        <end position="387"/>
    </location>
</feature>
<dbReference type="PANTHER" id="PTHR20961:SF38">
    <property type="entry name" value="PROTEIN O-LINKED-MANNOSE BETA-1,4-N-ACETYLGLUCOSAMINYLTRANSFERASE 2"/>
    <property type="match status" value="1"/>
</dbReference>
<dbReference type="InterPro" id="IPR007657">
    <property type="entry name" value="Glycosyltransferase_61"/>
</dbReference>
<sequence length="462" mass="53389">MTNARRTFIALLLCCMLLLSFVLMGIPTRSSPTSEVTLSAGHYEPVKMSESGEQLLIQLPRMSYQLDGVYGSRDALVRAKYVCLNRRFQIFHFVYEADVYNRSIIPQVNIKAADSIADYFYTTRAVRVNEFKEEMQRHQAAGRTPSIRLLRNTTLFVFASYFPEHYSHFFINNMLPLINVHASLFQENASRNRNTYMAEARWREERRHVYVRNTLPRIGSAFPVDALRFERILLQELDSLPQEQTLCYENAVIGLNNTCSTAACVNRPNSELKPYTALARVMREQYMTTSDLTAWEKWQKTEMNSRKAFPGEPQVVVVQRRGTRRILNLDEVESLLRQLKIKYRVVELEKLTVPDQIRLFSHTRALIAAHGNALGNMLWLPHNALVVEFWAYGWRSPWFGEIVDSMRAENPIVYKTLACTDKSCADAKELAAGLINKHRSVKVDIAKLRTVLLDYGFRQTNR</sequence>
<keyword evidence="8" id="KW-0732">Signal</keyword>
<keyword evidence="3" id="KW-0808">Transferase</keyword>
<evidence type="ECO:0000256" key="1">
    <source>
        <dbReference type="ARBA" id="ARBA00004167"/>
    </source>
</evidence>
<keyword evidence="5" id="KW-1133">Transmembrane helix</keyword>
<evidence type="ECO:0000256" key="2">
    <source>
        <dbReference type="ARBA" id="ARBA00022676"/>
    </source>
</evidence>
<name>A0A4P9XHI7_9FUNG</name>
<dbReference type="EMBL" id="KZ993284">
    <property type="protein sequence ID" value="RKP05076.1"/>
    <property type="molecule type" value="Genomic_DNA"/>
</dbReference>
<dbReference type="GO" id="GO:0016020">
    <property type="term" value="C:membrane"/>
    <property type="evidence" value="ECO:0007669"/>
    <property type="project" value="UniProtKB-SubCell"/>
</dbReference>
<keyword evidence="7" id="KW-0325">Glycoprotein</keyword>
<keyword evidence="4" id="KW-0812">Transmembrane</keyword>
<evidence type="ECO:0000259" key="9">
    <source>
        <dbReference type="Pfam" id="PF04577"/>
    </source>
</evidence>
<feature type="signal peptide" evidence="8">
    <location>
        <begin position="1"/>
        <end position="24"/>
    </location>
</feature>